<proteinExistence type="predicted"/>
<dbReference type="Pfam" id="PF10027">
    <property type="entry name" value="DUF2269"/>
    <property type="match status" value="1"/>
</dbReference>
<keyword evidence="3" id="KW-1185">Reference proteome</keyword>
<organism evidence="2 3">
    <name type="scientific">Spartinivicinus marinus</name>
    <dbReference type="NCBI Taxonomy" id="2994442"/>
    <lineage>
        <taxon>Bacteria</taxon>
        <taxon>Pseudomonadati</taxon>
        <taxon>Pseudomonadota</taxon>
        <taxon>Gammaproteobacteria</taxon>
        <taxon>Oceanospirillales</taxon>
        <taxon>Zooshikellaceae</taxon>
        <taxon>Spartinivicinus</taxon>
    </lineage>
</organism>
<dbReference type="InterPro" id="IPR018729">
    <property type="entry name" value="DUF2269_transmembrane"/>
</dbReference>
<dbReference type="RefSeq" id="WP_180567553.1">
    <property type="nucleotide sequence ID" value="NZ_JACCKB010000005.1"/>
</dbReference>
<feature type="transmembrane region" description="Helical" evidence="1">
    <location>
        <begin position="132"/>
        <end position="152"/>
    </location>
</feature>
<feature type="transmembrane region" description="Helical" evidence="1">
    <location>
        <begin position="83"/>
        <end position="104"/>
    </location>
</feature>
<dbReference type="AlphaFoldDB" id="A0A853HYT6"/>
<evidence type="ECO:0000256" key="1">
    <source>
        <dbReference type="SAM" id="Phobius"/>
    </source>
</evidence>
<feature type="transmembrane region" description="Helical" evidence="1">
    <location>
        <begin position="6"/>
        <end position="31"/>
    </location>
</feature>
<keyword evidence="1" id="KW-0472">Membrane</keyword>
<comment type="caution">
    <text evidence="2">The sequence shown here is derived from an EMBL/GenBank/DDBJ whole genome shotgun (WGS) entry which is preliminary data.</text>
</comment>
<name>A0A853HYT6_9GAMM</name>
<dbReference type="EMBL" id="JACCKB010000005">
    <property type="protein sequence ID" value="NYZ65529.1"/>
    <property type="molecule type" value="Genomic_DNA"/>
</dbReference>
<protein>
    <submittedName>
        <fullName evidence="2">DUF2269 domain-containing protein</fullName>
    </submittedName>
</protein>
<evidence type="ECO:0000313" key="3">
    <source>
        <dbReference type="Proteomes" id="UP000569732"/>
    </source>
</evidence>
<keyword evidence="1" id="KW-0812">Transmembrane</keyword>
<feature type="transmembrane region" description="Helical" evidence="1">
    <location>
        <begin position="51"/>
        <end position="77"/>
    </location>
</feature>
<accession>A0A853HYT6</accession>
<keyword evidence="1" id="KW-1133">Transmembrane helix</keyword>
<dbReference type="Proteomes" id="UP000569732">
    <property type="component" value="Unassembled WGS sequence"/>
</dbReference>
<gene>
    <name evidence="2" type="ORF">H0A36_05860</name>
</gene>
<evidence type="ECO:0000313" key="2">
    <source>
        <dbReference type="EMBL" id="NYZ65529.1"/>
    </source>
</evidence>
<reference evidence="2 3" key="1">
    <citation type="submission" date="2020-07" db="EMBL/GenBank/DDBJ databases">
        <title>Endozoicomonas sp. nov., isolated from sediment.</title>
        <authorList>
            <person name="Gu T."/>
        </authorList>
    </citation>
    <scope>NUCLEOTIDE SEQUENCE [LARGE SCALE GENOMIC DNA]</scope>
    <source>
        <strain evidence="2 3">SM1973</strain>
    </source>
</reference>
<sequence length="158" mass="17910">MAEYYLLLKLVHIISSTLLFGTGLGTAFYMWRADRSQNLNTIAITSQNVVLADWLFTTPAVIIQPVTGIWMLLLVGLPLTTSWVMASLVLYVITGLCWIPVVYIQIKVAKLAKAALSENQPLPAVYRKLMTYWYSLGWPAFISVMAIFYLMVFKPILW</sequence>